<name>A0A3P7LI03_DIBLA</name>
<keyword evidence="3" id="KW-1185">Reference proteome</keyword>
<dbReference type="InterPro" id="IPR000299">
    <property type="entry name" value="FERM_domain"/>
</dbReference>
<sequence>MSLHDWETRISRWHLKLHDVSFLDSIVEYLDIAQDVELYGASIFEVESKSGSRKWISLDAVGLNIYESKRDVLTDAQAEIAALNNALYESPKDKHEKKCATAEVPELQRYNNFRATNVCKQGPRTNQLLFWIGHRFDWLVTRRLTAT</sequence>
<dbReference type="GO" id="GO:0003779">
    <property type="term" value="F:actin binding"/>
    <property type="evidence" value="ECO:0007669"/>
    <property type="project" value="InterPro"/>
</dbReference>
<dbReference type="Proteomes" id="UP000281553">
    <property type="component" value="Unassembled WGS sequence"/>
</dbReference>
<dbReference type="EMBL" id="UYRU01065848">
    <property type="protein sequence ID" value="VDN16444.1"/>
    <property type="molecule type" value="Genomic_DNA"/>
</dbReference>
<feature type="domain" description="FERM" evidence="1">
    <location>
        <begin position="1"/>
        <end position="147"/>
    </location>
</feature>
<gene>
    <name evidence="2" type="ORF">DILT_LOCUS12275</name>
</gene>
<dbReference type="PROSITE" id="PS50057">
    <property type="entry name" value="FERM_3"/>
    <property type="match status" value="1"/>
</dbReference>
<evidence type="ECO:0000259" key="1">
    <source>
        <dbReference type="PROSITE" id="PS50057"/>
    </source>
</evidence>
<accession>A0A3P7LI03</accession>
<dbReference type="AlphaFoldDB" id="A0A3P7LI03"/>
<protein>
    <recommendedName>
        <fullName evidence="1">FERM domain-containing protein</fullName>
    </recommendedName>
</protein>
<evidence type="ECO:0000313" key="2">
    <source>
        <dbReference type="EMBL" id="VDN16444.1"/>
    </source>
</evidence>
<evidence type="ECO:0000313" key="3">
    <source>
        <dbReference type="Proteomes" id="UP000281553"/>
    </source>
</evidence>
<proteinExistence type="predicted"/>
<dbReference type="PANTHER" id="PTHR23281">
    <property type="entry name" value="MERLIN/MOESIN/EZRIN/RADIXIN"/>
    <property type="match status" value="1"/>
</dbReference>
<organism evidence="2 3">
    <name type="scientific">Dibothriocephalus latus</name>
    <name type="common">Fish tapeworm</name>
    <name type="synonym">Diphyllobothrium latum</name>
    <dbReference type="NCBI Taxonomy" id="60516"/>
    <lineage>
        <taxon>Eukaryota</taxon>
        <taxon>Metazoa</taxon>
        <taxon>Spiralia</taxon>
        <taxon>Lophotrochozoa</taxon>
        <taxon>Platyhelminthes</taxon>
        <taxon>Cestoda</taxon>
        <taxon>Eucestoda</taxon>
        <taxon>Diphyllobothriidea</taxon>
        <taxon>Diphyllobothriidae</taxon>
        <taxon>Dibothriocephalus</taxon>
    </lineage>
</organism>
<reference evidence="2 3" key="1">
    <citation type="submission" date="2018-11" db="EMBL/GenBank/DDBJ databases">
        <authorList>
            <consortium name="Pathogen Informatics"/>
        </authorList>
    </citation>
    <scope>NUCLEOTIDE SEQUENCE [LARGE SCALE GENOMIC DNA]</scope>
</reference>
<dbReference type="InterPro" id="IPR011174">
    <property type="entry name" value="ERM"/>
</dbReference>
<dbReference type="OrthoDB" id="6018897at2759"/>